<dbReference type="InterPro" id="IPR008278">
    <property type="entry name" value="4-PPantetheinyl_Trfase_dom"/>
</dbReference>
<organism evidence="5 6">
    <name type="scientific">Rubidibacter lacunae KORDI 51-2</name>
    <dbReference type="NCBI Taxonomy" id="582515"/>
    <lineage>
        <taxon>Bacteria</taxon>
        <taxon>Bacillati</taxon>
        <taxon>Cyanobacteriota</taxon>
        <taxon>Cyanophyceae</taxon>
        <taxon>Oscillatoriophycideae</taxon>
        <taxon>Chroococcales</taxon>
        <taxon>Aphanothecaceae</taxon>
        <taxon>Rubidibacter</taxon>
    </lineage>
</organism>
<evidence type="ECO:0000313" key="6">
    <source>
        <dbReference type="Proteomes" id="UP000016960"/>
    </source>
</evidence>
<dbReference type="Proteomes" id="UP000016960">
    <property type="component" value="Unassembled WGS sequence"/>
</dbReference>
<feature type="domain" description="4'-phosphopantetheinyl transferase" evidence="3">
    <location>
        <begin position="139"/>
        <end position="213"/>
    </location>
</feature>
<evidence type="ECO:0000256" key="1">
    <source>
        <dbReference type="ARBA" id="ARBA00010990"/>
    </source>
</evidence>
<dbReference type="AlphaFoldDB" id="U5DRI1"/>
<comment type="caution">
    <text evidence="5">The sequence shown here is derived from an EMBL/GenBank/DDBJ whole genome shotgun (WGS) entry which is preliminary data.</text>
</comment>
<sequence length="260" mass="28646">METVASESGLLAAASVLGNGVWQLPPSHLTLPPQQIHIWCLPLTDADIAGYCSLLSLDEQRRLNRLHGETLQRRFAVGRGRLRVLLGRYLERDPAELQFQYGKYGKPALRSSTPTVQFNLSHSGDLALCAVAPPDCRALGIDLECSRPLAAAELARQFFSPREAEAIALLPPEEGQRAFLRMWTLKEARLKATGVGISEGLAQVEVDLDHPSRCPGEQEWTIGELTVGNGYFGAFAAIGHGWQCHYFQMNWTTKNRAIGL</sequence>
<dbReference type="FunCoup" id="U5DRI1">
    <property type="interactions" value="133"/>
</dbReference>
<dbReference type="InterPro" id="IPR037143">
    <property type="entry name" value="4-PPantetheinyl_Trfase_dom_sf"/>
</dbReference>
<dbReference type="STRING" id="582515.KR51_00001160"/>
<dbReference type="Pfam" id="PF01648">
    <property type="entry name" value="ACPS"/>
    <property type="match status" value="1"/>
</dbReference>
<dbReference type="EC" id="2.7.8.-" evidence="5"/>
<dbReference type="GO" id="GO:0005829">
    <property type="term" value="C:cytosol"/>
    <property type="evidence" value="ECO:0007669"/>
    <property type="project" value="TreeGrafter"/>
</dbReference>
<feature type="domain" description="4'-phosphopantetheinyl transferase N-terminal" evidence="4">
    <location>
        <begin position="47"/>
        <end position="130"/>
    </location>
</feature>
<dbReference type="EMBL" id="ASSJ01000001">
    <property type="protein sequence ID" value="ERN43219.1"/>
    <property type="molecule type" value="Genomic_DNA"/>
</dbReference>
<comment type="similarity">
    <text evidence="1">Belongs to the P-Pant transferase superfamily. Gsp/Sfp/HetI/AcpT family.</text>
</comment>
<dbReference type="GO" id="GO:0019878">
    <property type="term" value="P:lysine biosynthetic process via aminoadipic acid"/>
    <property type="evidence" value="ECO:0007669"/>
    <property type="project" value="TreeGrafter"/>
</dbReference>
<dbReference type="Gene3D" id="3.90.470.20">
    <property type="entry name" value="4'-phosphopantetheinyl transferase domain"/>
    <property type="match status" value="2"/>
</dbReference>
<dbReference type="RefSeq" id="WP_022603786.1">
    <property type="nucleotide sequence ID" value="NZ_ASSJ01000001.1"/>
</dbReference>
<dbReference type="PANTHER" id="PTHR12215:SF10">
    <property type="entry name" value="L-AMINOADIPATE-SEMIALDEHYDE DEHYDROGENASE-PHOSPHOPANTETHEINYL TRANSFERASE"/>
    <property type="match status" value="1"/>
</dbReference>
<evidence type="ECO:0000256" key="2">
    <source>
        <dbReference type="ARBA" id="ARBA00022679"/>
    </source>
</evidence>
<reference evidence="5 6" key="1">
    <citation type="submission" date="2013-05" db="EMBL/GenBank/DDBJ databases">
        <title>Draft genome sequence of Rubidibacter lacunae KORDI 51-2.</title>
        <authorList>
            <person name="Choi D.H."/>
            <person name="Noh J.H."/>
            <person name="Kwon K.-K."/>
            <person name="Lee J.-H."/>
            <person name="Ryu J.-Y."/>
        </authorList>
    </citation>
    <scope>NUCLEOTIDE SEQUENCE [LARGE SCALE GENOMIC DNA]</scope>
    <source>
        <strain evidence="5 6">KORDI 51-2</strain>
    </source>
</reference>
<proteinExistence type="inferred from homology"/>
<dbReference type="SUPFAM" id="SSF56214">
    <property type="entry name" value="4'-phosphopantetheinyl transferase"/>
    <property type="match status" value="2"/>
</dbReference>
<dbReference type="InParanoid" id="U5DRI1"/>
<dbReference type="InterPro" id="IPR055066">
    <property type="entry name" value="AASDHPPT_N"/>
</dbReference>
<keyword evidence="2 5" id="KW-0808">Transferase</keyword>
<dbReference type="OrthoDB" id="9808281at2"/>
<dbReference type="GO" id="GO:0000287">
    <property type="term" value="F:magnesium ion binding"/>
    <property type="evidence" value="ECO:0007669"/>
    <property type="project" value="InterPro"/>
</dbReference>
<evidence type="ECO:0000313" key="5">
    <source>
        <dbReference type="EMBL" id="ERN43219.1"/>
    </source>
</evidence>
<dbReference type="PANTHER" id="PTHR12215">
    <property type="entry name" value="PHOSPHOPANTETHEINE TRANSFERASE"/>
    <property type="match status" value="1"/>
</dbReference>
<dbReference type="Pfam" id="PF22624">
    <property type="entry name" value="AASDHPPT_N"/>
    <property type="match status" value="1"/>
</dbReference>
<gene>
    <name evidence="5" type="ORF">KR51_00001160</name>
</gene>
<dbReference type="InterPro" id="IPR050559">
    <property type="entry name" value="P-Pant_transferase_sf"/>
</dbReference>
<keyword evidence="6" id="KW-1185">Reference proteome</keyword>
<evidence type="ECO:0000259" key="3">
    <source>
        <dbReference type="Pfam" id="PF01648"/>
    </source>
</evidence>
<evidence type="ECO:0000259" key="4">
    <source>
        <dbReference type="Pfam" id="PF22624"/>
    </source>
</evidence>
<dbReference type="PATRIC" id="fig|582515.4.peg.138"/>
<dbReference type="GO" id="GO:0008897">
    <property type="term" value="F:holo-[acyl-carrier-protein] synthase activity"/>
    <property type="evidence" value="ECO:0007669"/>
    <property type="project" value="InterPro"/>
</dbReference>
<protein>
    <submittedName>
        <fullName evidence="5">Phosphopantetheinyl transferase</fullName>
        <ecNumber evidence="5">2.7.8.-</ecNumber>
    </submittedName>
</protein>
<accession>U5DRI1</accession>
<dbReference type="eggNOG" id="COG2091">
    <property type="taxonomic scope" value="Bacteria"/>
</dbReference>
<name>U5DRI1_9CHRO</name>